<gene>
    <name evidence="1" type="ORF">H310_04350</name>
</gene>
<proteinExistence type="predicted"/>
<dbReference type="PANTHER" id="PTHR46586">
    <property type="entry name" value="ANKYRIN REPEAT-CONTAINING PROTEIN"/>
    <property type="match status" value="1"/>
</dbReference>
<dbReference type="RefSeq" id="XP_008866890.1">
    <property type="nucleotide sequence ID" value="XM_008868668.1"/>
</dbReference>
<dbReference type="SUPFAM" id="SSF48403">
    <property type="entry name" value="Ankyrin repeat"/>
    <property type="match status" value="1"/>
</dbReference>
<reference evidence="1" key="1">
    <citation type="submission" date="2013-12" db="EMBL/GenBank/DDBJ databases">
        <title>The Genome Sequence of Aphanomyces invadans NJM9701.</title>
        <authorList>
            <consortium name="The Broad Institute Genomics Platform"/>
            <person name="Russ C."/>
            <person name="Tyler B."/>
            <person name="van West P."/>
            <person name="Dieguez-Uribeondo J."/>
            <person name="Young S.K."/>
            <person name="Zeng Q."/>
            <person name="Gargeya S."/>
            <person name="Fitzgerald M."/>
            <person name="Abouelleil A."/>
            <person name="Alvarado L."/>
            <person name="Chapman S.B."/>
            <person name="Gainer-Dewar J."/>
            <person name="Goldberg J."/>
            <person name="Griggs A."/>
            <person name="Gujja S."/>
            <person name="Hansen M."/>
            <person name="Howarth C."/>
            <person name="Imamovic A."/>
            <person name="Ireland A."/>
            <person name="Larimer J."/>
            <person name="McCowan C."/>
            <person name="Murphy C."/>
            <person name="Pearson M."/>
            <person name="Poon T.W."/>
            <person name="Priest M."/>
            <person name="Roberts A."/>
            <person name="Saif S."/>
            <person name="Shea T."/>
            <person name="Sykes S."/>
            <person name="Wortman J."/>
            <person name="Nusbaum C."/>
            <person name="Birren B."/>
        </authorList>
    </citation>
    <scope>NUCLEOTIDE SEQUENCE [LARGE SCALE GENOMIC DNA]</scope>
    <source>
        <strain evidence="1">NJM9701</strain>
    </source>
</reference>
<dbReference type="PANTHER" id="PTHR46586:SF3">
    <property type="entry name" value="ANKYRIN REPEAT-CONTAINING PROTEIN"/>
    <property type="match status" value="1"/>
</dbReference>
<dbReference type="Pfam" id="PF13637">
    <property type="entry name" value="Ank_4"/>
    <property type="match status" value="1"/>
</dbReference>
<dbReference type="VEuPathDB" id="FungiDB:H310_04350"/>
<sequence>MAKHRRPRKRPRATAPTAVQSPYQEVLCSRTVLALVFQFQEGVFYSLLPRYRSWTRLFLAGALTALTQRELHLSSRTDPRFILHRAVFDGDMTSVRHLQRCRPHLFTPDVLTLAAAYGHTDTTAYLLDLGVFTPHAMAFAAAQGHLAVCELLQAMPSTPSAIDGAASNGHLAVVKVLHALSIHEATTDAMDGAAHHKHLDVVKYLHAHRTEGCTTAAMDSAALNGDLPMLAFFHSNRTEGCTTRAMDVAATHGYFEIVQFLHAHRQEGCTVLAMDGAATSGHADVVRFLHENRTEGRSSFALLAGKLNSNGRGDHSCAGWGSDEWTFENCYVFTHPSTRGGDGPSHVWRGREWTFERCEISASPRHQHRRRSV</sequence>
<dbReference type="InterPro" id="IPR036770">
    <property type="entry name" value="Ankyrin_rpt-contain_sf"/>
</dbReference>
<dbReference type="Gene3D" id="1.25.40.20">
    <property type="entry name" value="Ankyrin repeat-containing domain"/>
    <property type="match status" value="1"/>
</dbReference>
<accession>A0A024UCG7</accession>
<dbReference type="OrthoDB" id="72776at2759"/>
<dbReference type="InterPro" id="IPR052050">
    <property type="entry name" value="SecEffector_AnkRepeat"/>
</dbReference>
<dbReference type="AlphaFoldDB" id="A0A024UCG7"/>
<protein>
    <submittedName>
        <fullName evidence="1">Uncharacterized protein</fullName>
    </submittedName>
</protein>
<evidence type="ECO:0000313" key="1">
    <source>
        <dbReference type="EMBL" id="ETW03934.1"/>
    </source>
</evidence>
<dbReference type="EMBL" id="KI913958">
    <property type="protein sequence ID" value="ETW03934.1"/>
    <property type="molecule type" value="Genomic_DNA"/>
</dbReference>
<dbReference type="InterPro" id="IPR002110">
    <property type="entry name" value="Ankyrin_rpt"/>
</dbReference>
<dbReference type="GeneID" id="20081400"/>
<organism evidence="1">
    <name type="scientific">Aphanomyces invadans</name>
    <dbReference type="NCBI Taxonomy" id="157072"/>
    <lineage>
        <taxon>Eukaryota</taxon>
        <taxon>Sar</taxon>
        <taxon>Stramenopiles</taxon>
        <taxon>Oomycota</taxon>
        <taxon>Saprolegniomycetes</taxon>
        <taxon>Saprolegniales</taxon>
        <taxon>Verrucalvaceae</taxon>
        <taxon>Aphanomyces</taxon>
    </lineage>
</organism>
<name>A0A024UCG7_9STRA</name>